<reference evidence="2 3" key="1">
    <citation type="submission" date="2020-07" db="EMBL/GenBank/DDBJ databases">
        <title>Comparative genomics of pyrophilous fungi reveals a link between fire events and developmental genes.</title>
        <authorList>
            <consortium name="DOE Joint Genome Institute"/>
            <person name="Steindorff A.S."/>
            <person name="Carver A."/>
            <person name="Calhoun S."/>
            <person name="Stillman K."/>
            <person name="Liu H."/>
            <person name="Lipzen A."/>
            <person name="Pangilinan J."/>
            <person name="Labutti K."/>
            <person name="Bruns T.D."/>
            <person name="Grigoriev I.V."/>
        </authorList>
    </citation>
    <scope>NUCLEOTIDE SEQUENCE [LARGE SCALE GENOMIC DNA]</scope>
    <source>
        <strain evidence="2 3">CBS 144469</strain>
    </source>
</reference>
<protein>
    <submittedName>
        <fullName evidence="2">Uncharacterized protein</fullName>
    </submittedName>
</protein>
<evidence type="ECO:0000313" key="3">
    <source>
        <dbReference type="Proteomes" id="UP000521943"/>
    </source>
</evidence>
<evidence type="ECO:0000256" key="1">
    <source>
        <dbReference type="SAM" id="MobiDB-lite"/>
    </source>
</evidence>
<organism evidence="2 3">
    <name type="scientific">Ephemerocybe angulata</name>
    <dbReference type="NCBI Taxonomy" id="980116"/>
    <lineage>
        <taxon>Eukaryota</taxon>
        <taxon>Fungi</taxon>
        <taxon>Dikarya</taxon>
        <taxon>Basidiomycota</taxon>
        <taxon>Agaricomycotina</taxon>
        <taxon>Agaricomycetes</taxon>
        <taxon>Agaricomycetidae</taxon>
        <taxon>Agaricales</taxon>
        <taxon>Agaricineae</taxon>
        <taxon>Psathyrellaceae</taxon>
        <taxon>Ephemerocybe</taxon>
    </lineage>
</organism>
<dbReference type="AlphaFoldDB" id="A0A8H6LZB7"/>
<accession>A0A8H6LZB7</accession>
<dbReference type="EMBL" id="JACGCI010000096">
    <property type="protein sequence ID" value="KAF6746072.1"/>
    <property type="molecule type" value="Genomic_DNA"/>
</dbReference>
<keyword evidence="3" id="KW-1185">Reference proteome</keyword>
<sequence length="489" mass="54862">MLAAMNEMLRSSVDKMSEQLSHAQHPLEMAVLQRALEEALDPVKKEVLELKTQIHKPPLIPDDGFDGDDEEELLGPKVKKAGIKRGPKPDLDKNSSYVHLRTYLEGPQVDLYTKKGVEGILDPPSKAEVSQFAIHGRNPPSLPQPRFDWNGPLSSIWNREIISMISRGFFLRRTRRNKNGFARRKRSSWPRGDAVLGGEGRVEKIEIYLLRQDRQFWGKVLAILAALTEPGMGFDETDAEATEESPKVVRRIHKPWFSPHVSQLMKYIDPSKVPTKSKAGNSPYPRLHESLAPMEVELDEIEQSHPHQFVAGLPLSYYCEMWYHRQSEGTKEIIAAIAKVDLPDLLTGSTIASSWILMSSGCTVTRGSERVVTQRRASSPTSAVRPEGNRSMYITNEEEGERKKLRPSPRPDDPQDIGAVYTAEDSRRWTSPPAPRPGLRSIAPPSFDLHHLVGGVTAFIAPMTSSRPHTPTFRRFVIPRAPSQFGTAP</sequence>
<proteinExistence type="predicted"/>
<name>A0A8H6LZB7_9AGAR</name>
<gene>
    <name evidence="2" type="ORF">DFP72DRAFT_1076658</name>
</gene>
<feature type="region of interest" description="Disordered" evidence="1">
    <location>
        <begin position="369"/>
        <end position="442"/>
    </location>
</feature>
<dbReference type="Proteomes" id="UP000521943">
    <property type="component" value="Unassembled WGS sequence"/>
</dbReference>
<evidence type="ECO:0000313" key="2">
    <source>
        <dbReference type="EMBL" id="KAF6746072.1"/>
    </source>
</evidence>
<comment type="caution">
    <text evidence="2">The sequence shown here is derived from an EMBL/GenBank/DDBJ whole genome shotgun (WGS) entry which is preliminary data.</text>
</comment>